<feature type="domain" description="Tetratrico peptide repeat group 5" evidence="2">
    <location>
        <begin position="39"/>
        <end position="156"/>
    </location>
</feature>
<keyword evidence="1" id="KW-0802">TPR repeat</keyword>
<accession>A0ABW9G4C0</accession>
<dbReference type="EMBL" id="JBEQCT010000001">
    <property type="protein sequence ID" value="MFM2484317.1"/>
    <property type="molecule type" value="Genomic_DNA"/>
</dbReference>
<dbReference type="PROSITE" id="PS50005">
    <property type="entry name" value="TPR"/>
    <property type="match status" value="1"/>
</dbReference>
<dbReference type="Proteomes" id="UP001629953">
    <property type="component" value="Unassembled WGS sequence"/>
</dbReference>
<dbReference type="RefSeq" id="WP_408622450.1">
    <property type="nucleotide sequence ID" value="NZ_JBEQCT010000001.1"/>
</dbReference>
<proteinExistence type="predicted"/>
<evidence type="ECO:0000256" key="1">
    <source>
        <dbReference type="PROSITE-ProRule" id="PRU00339"/>
    </source>
</evidence>
<dbReference type="InterPro" id="IPR041656">
    <property type="entry name" value="TPR_5"/>
</dbReference>
<dbReference type="Pfam" id="PF12688">
    <property type="entry name" value="TPR_5"/>
    <property type="match status" value="1"/>
</dbReference>
<evidence type="ECO:0000259" key="2">
    <source>
        <dbReference type="Pfam" id="PF12688"/>
    </source>
</evidence>
<organism evidence="3 4">
    <name type="scientific">Celerinatantimonas yamalensis</name>
    <dbReference type="NCBI Taxonomy" id="559956"/>
    <lineage>
        <taxon>Bacteria</taxon>
        <taxon>Pseudomonadati</taxon>
        <taxon>Pseudomonadota</taxon>
        <taxon>Gammaproteobacteria</taxon>
        <taxon>Celerinatantimonadaceae</taxon>
        <taxon>Celerinatantimonas</taxon>
    </lineage>
</organism>
<evidence type="ECO:0000313" key="3">
    <source>
        <dbReference type="EMBL" id="MFM2484317.1"/>
    </source>
</evidence>
<protein>
    <submittedName>
        <fullName evidence="3">Tetratricopeptide repeat protein</fullName>
    </submittedName>
</protein>
<comment type="caution">
    <text evidence="3">The sequence shown here is derived from an EMBL/GenBank/DDBJ whole genome shotgun (WGS) entry which is preliminary data.</text>
</comment>
<keyword evidence="4" id="KW-1185">Reference proteome</keyword>
<gene>
    <name evidence="3" type="ORF">ABUE30_04415</name>
</gene>
<dbReference type="InterPro" id="IPR011990">
    <property type="entry name" value="TPR-like_helical_dom_sf"/>
</dbReference>
<evidence type="ECO:0000313" key="4">
    <source>
        <dbReference type="Proteomes" id="UP001629953"/>
    </source>
</evidence>
<name>A0ABW9G4C0_9GAMM</name>
<dbReference type="InterPro" id="IPR019734">
    <property type="entry name" value="TPR_rpt"/>
</dbReference>
<dbReference type="Gene3D" id="1.25.40.10">
    <property type="entry name" value="Tetratricopeptide repeat domain"/>
    <property type="match status" value="1"/>
</dbReference>
<dbReference type="SUPFAM" id="SSF48452">
    <property type="entry name" value="TPR-like"/>
    <property type="match status" value="1"/>
</dbReference>
<reference evidence="3 4" key="1">
    <citation type="journal article" date="2013" name="Int. J. Syst. Evol. Microbiol.">
        <title>Celerinatantimonas yamalensis sp. nov., a cold-adapted diazotrophic bacterium from a cold permafrost brine.</title>
        <authorList>
            <person name="Shcherbakova V."/>
            <person name="Chuvilskaya N."/>
            <person name="Rivkina E."/>
            <person name="Demidov N."/>
            <person name="Uchaeva V."/>
            <person name="Suetin S."/>
            <person name="Suzina N."/>
            <person name="Gilichinsky D."/>
        </authorList>
    </citation>
    <scope>NUCLEOTIDE SEQUENCE [LARGE SCALE GENOMIC DNA]</scope>
    <source>
        <strain evidence="3 4">C7</strain>
    </source>
</reference>
<sequence length="160" mass="18260">MDSVIKQAIDLRQAGLFEQSRTLLTSLLNDESYRAIAHLHIAWSHDNEGSEQQAIVHYLEALQGTLTIDQRFDALFGLASTYRSLGCYTEALAYFEYTLSEYPDALEVQPFYAMCLYNVGRHKQATALLLELLVASSDCKAIKRYQRAILLYAQDLDKIW</sequence>
<feature type="repeat" description="TPR" evidence="1">
    <location>
        <begin position="72"/>
        <end position="105"/>
    </location>
</feature>